<feature type="compositionally biased region" description="Basic and acidic residues" evidence="1">
    <location>
        <begin position="147"/>
        <end position="157"/>
    </location>
</feature>
<evidence type="ECO:0000259" key="2">
    <source>
        <dbReference type="Pfam" id="PF13843"/>
    </source>
</evidence>
<dbReference type="Proteomes" id="UP001488805">
    <property type="component" value="Unassembled WGS sequence"/>
</dbReference>
<dbReference type="EMBL" id="JBCEZU010000045">
    <property type="protein sequence ID" value="KAK9536562.1"/>
    <property type="molecule type" value="Genomic_DNA"/>
</dbReference>
<feature type="compositionally biased region" description="Acidic residues" evidence="1">
    <location>
        <begin position="48"/>
        <end position="63"/>
    </location>
</feature>
<gene>
    <name evidence="3" type="ORF">VZT92_006335</name>
</gene>
<organism evidence="3 4">
    <name type="scientific">Zoarces viviparus</name>
    <name type="common">Viviparous eelpout</name>
    <name type="synonym">Blennius viviparus</name>
    <dbReference type="NCBI Taxonomy" id="48416"/>
    <lineage>
        <taxon>Eukaryota</taxon>
        <taxon>Metazoa</taxon>
        <taxon>Chordata</taxon>
        <taxon>Craniata</taxon>
        <taxon>Vertebrata</taxon>
        <taxon>Euteleostomi</taxon>
        <taxon>Actinopterygii</taxon>
        <taxon>Neopterygii</taxon>
        <taxon>Teleostei</taxon>
        <taxon>Neoteleostei</taxon>
        <taxon>Acanthomorphata</taxon>
        <taxon>Eupercaria</taxon>
        <taxon>Perciformes</taxon>
        <taxon>Cottioidei</taxon>
        <taxon>Zoarcales</taxon>
        <taxon>Zoarcidae</taxon>
        <taxon>Zoarcinae</taxon>
        <taxon>Zoarces</taxon>
    </lineage>
</organism>
<accession>A0AAW1FQ01</accession>
<dbReference type="InterPro" id="IPR029526">
    <property type="entry name" value="PGBD"/>
</dbReference>
<feature type="compositionally biased region" description="Basic and acidic residues" evidence="1">
    <location>
        <begin position="1"/>
        <end position="15"/>
    </location>
</feature>
<proteinExistence type="predicted"/>
<feature type="region of interest" description="Disordered" evidence="1">
    <location>
        <begin position="1"/>
        <end position="157"/>
    </location>
</feature>
<name>A0AAW1FQ01_ZOAVI</name>
<keyword evidence="4" id="KW-1185">Reference proteome</keyword>
<comment type="caution">
    <text evidence="3">The sequence shown here is derived from an EMBL/GenBank/DDBJ whole genome shotgun (WGS) entry which is preliminary data.</text>
</comment>
<protein>
    <recommendedName>
        <fullName evidence="2">PiggyBac transposable element-derived protein domain-containing protein</fullName>
    </recommendedName>
</protein>
<sequence length="661" mass="75491">MSKQGPKEHVPREEVLNTLEDAGSLVYPPDSSSDEEDLVHHENTQDTSDSDDSVPSSDSDEDYEPTRASVSSTPQPTRRKAARQSAPGPSHPQPCPAAPPPPTAQHTQSLTPPPTTRRKRGRPSRGAFAPATKRGKSRLASAESEEGDRWHDRDEECIKPAPLRFTPTRTPGPTFDTSRAWSPISLFQLFFSTSVVRKIIANTNANAAKRKKAGMKFSWDVLTVKDFYVFLSIIVFTGLVTVHQWSDYWRKKWPYSFQFPGDSMTRDRFEAIMWSLHLSNPKEDEENNKKRNTAEYDRLFKIKPLYTDMVTACKAHFQPHQNVSIDERMVKSKARVSIKQYMKDKPTKWGYKLFVLADSSIGYTWNFFVYAGKSESNTDHGLSYSAVMDLLPFSLLGSGYSLYTDSFYTSPALFTDLAKKYIGCCGTIRRHVTGFPQTKTNDLPKKAERGDMRWIRSGKLLFVKWMDSREVTMCSTMHQAFSGQMLGRKLKQAGQWQNKSIPVPDSILDYNRSMGGVDLSDALIGSYSVCHKTMKWYKTFFYHFVDVAVVNSYLLHKELFKLRQDSTQTKLFAHKDFREQLAKEMLEFAVGSAVTPPPPRPSTTCMPMMYDCEETRIRRLCKRCQETGMPKVKTSIYCRRCDVPLCFNSKKNCYQLWHDGQ</sequence>
<dbReference type="AlphaFoldDB" id="A0AAW1FQ01"/>
<dbReference type="Pfam" id="PF13843">
    <property type="entry name" value="DDE_Tnp_1_7"/>
    <property type="match status" value="1"/>
</dbReference>
<reference evidence="3 4" key="1">
    <citation type="journal article" date="2024" name="Genome Biol. Evol.">
        <title>Chromosome-level genome assembly of the viviparous eelpout Zoarces viviparus.</title>
        <authorList>
            <person name="Fuhrmann N."/>
            <person name="Brasseur M.V."/>
            <person name="Bakowski C.E."/>
            <person name="Podsiadlowski L."/>
            <person name="Prost S."/>
            <person name="Krehenwinkel H."/>
            <person name="Mayer C."/>
        </authorList>
    </citation>
    <scope>NUCLEOTIDE SEQUENCE [LARGE SCALE GENOMIC DNA]</scope>
    <source>
        <strain evidence="3">NO-MEL_2022_Ind0_liver</strain>
    </source>
</reference>
<evidence type="ECO:0000313" key="4">
    <source>
        <dbReference type="Proteomes" id="UP001488805"/>
    </source>
</evidence>
<evidence type="ECO:0000313" key="3">
    <source>
        <dbReference type="EMBL" id="KAK9536562.1"/>
    </source>
</evidence>
<dbReference type="PANTHER" id="PTHR46599:SF3">
    <property type="entry name" value="PIGGYBAC TRANSPOSABLE ELEMENT-DERIVED PROTEIN 4"/>
    <property type="match status" value="1"/>
</dbReference>
<feature type="compositionally biased region" description="Pro residues" evidence="1">
    <location>
        <begin position="89"/>
        <end position="103"/>
    </location>
</feature>
<dbReference type="PANTHER" id="PTHR46599">
    <property type="entry name" value="PIGGYBAC TRANSPOSABLE ELEMENT-DERIVED PROTEIN 4"/>
    <property type="match status" value="1"/>
</dbReference>
<evidence type="ECO:0000256" key="1">
    <source>
        <dbReference type="SAM" id="MobiDB-lite"/>
    </source>
</evidence>
<feature type="domain" description="PiggyBac transposable element-derived protein" evidence="2">
    <location>
        <begin position="182"/>
        <end position="553"/>
    </location>
</feature>